<evidence type="ECO:0000313" key="1">
    <source>
        <dbReference type="EMBL" id="TFK97602.1"/>
    </source>
</evidence>
<dbReference type="AlphaFoldDB" id="A0A5C3Q6J1"/>
<evidence type="ECO:0000313" key="2">
    <source>
        <dbReference type="Proteomes" id="UP000305067"/>
    </source>
</evidence>
<sequence length="82" mass="9236">MAARRSPSLSALVFPLTQNADIRPRSDVLTSNDSSTPLRRVQYVFARYAPMNSRRIRATTFPPIALMTIASRQLQPVAFCRL</sequence>
<organism evidence="1 2">
    <name type="scientific">Pterulicium gracile</name>
    <dbReference type="NCBI Taxonomy" id="1884261"/>
    <lineage>
        <taxon>Eukaryota</taxon>
        <taxon>Fungi</taxon>
        <taxon>Dikarya</taxon>
        <taxon>Basidiomycota</taxon>
        <taxon>Agaricomycotina</taxon>
        <taxon>Agaricomycetes</taxon>
        <taxon>Agaricomycetidae</taxon>
        <taxon>Agaricales</taxon>
        <taxon>Pleurotineae</taxon>
        <taxon>Pterulaceae</taxon>
        <taxon>Pterulicium</taxon>
    </lineage>
</organism>
<reference evidence="1 2" key="1">
    <citation type="journal article" date="2019" name="Nat. Ecol. Evol.">
        <title>Megaphylogeny resolves global patterns of mushroom evolution.</title>
        <authorList>
            <person name="Varga T."/>
            <person name="Krizsan K."/>
            <person name="Foldi C."/>
            <person name="Dima B."/>
            <person name="Sanchez-Garcia M."/>
            <person name="Sanchez-Ramirez S."/>
            <person name="Szollosi G.J."/>
            <person name="Szarkandi J.G."/>
            <person name="Papp V."/>
            <person name="Albert L."/>
            <person name="Andreopoulos W."/>
            <person name="Angelini C."/>
            <person name="Antonin V."/>
            <person name="Barry K.W."/>
            <person name="Bougher N.L."/>
            <person name="Buchanan P."/>
            <person name="Buyck B."/>
            <person name="Bense V."/>
            <person name="Catcheside P."/>
            <person name="Chovatia M."/>
            <person name="Cooper J."/>
            <person name="Damon W."/>
            <person name="Desjardin D."/>
            <person name="Finy P."/>
            <person name="Geml J."/>
            <person name="Haridas S."/>
            <person name="Hughes K."/>
            <person name="Justo A."/>
            <person name="Karasinski D."/>
            <person name="Kautmanova I."/>
            <person name="Kiss B."/>
            <person name="Kocsube S."/>
            <person name="Kotiranta H."/>
            <person name="LaButti K.M."/>
            <person name="Lechner B.E."/>
            <person name="Liimatainen K."/>
            <person name="Lipzen A."/>
            <person name="Lukacs Z."/>
            <person name="Mihaltcheva S."/>
            <person name="Morgado L.N."/>
            <person name="Niskanen T."/>
            <person name="Noordeloos M.E."/>
            <person name="Ohm R.A."/>
            <person name="Ortiz-Santana B."/>
            <person name="Ovrebo C."/>
            <person name="Racz N."/>
            <person name="Riley R."/>
            <person name="Savchenko A."/>
            <person name="Shiryaev A."/>
            <person name="Soop K."/>
            <person name="Spirin V."/>
            <person name="Szebenyi C."/>
            <person name="Tomsovsky M."/>
            <person name="Tulloss R.E."/>
            <person name="Uehling J."/>
            <person name="Grigoriev I.V."/>
            <person name="Vagvolgyi C."/>
            <person name="Papp T."/>
            <person name="Martin F.M."/>
            <person name="Miettinen O."/>
            <person name="Hibbett D.S."/>
            <person name="Nagy L.G."/>
        </authorList>
    </citation>
    <scope>NUCLEOTIDE SEQUENCE [LARGE SCALE GENOMIC DNA]</scope>
    <source>
        <strain evidence="1 2">CBS 309.79</strain>
    </source>
</reference>
<keyword evidence="2" id="KW-1185">Reference proteome</keyword>
<dbReference type="Proteomes" id="UP000305067">
    <property type="component" value="Unassembled WGS sequence"/>
</dbReference>
<name>A0A5C3Q6J1_9AGAR</name>
<accession>A0A5C3Q6J1</accession>
<proteinExistence type="predicted"/>
<dbReference type="EMBL" id="ML178846">
    <property type="protein sequence ID" value="TFK97602.1"/>
    <property type="molecule type" value="Genomic_DNA"/>
</dbReference>
<gene>
    <name evidence="1" type="ORF">BDV98DRAFT_260595</name>
</gene>
<protein>
    <submittedName>
        <fullName evidence="1">Uncharacterized protein</fullName>
    </submittedName>
</protein>